<evidence type="ECO:0000313" key="3">
    <source>
        <dbReference type="Proteomes" id="UP000740413"/>
    </source>
</evidence>
<organism evidence="2 3">
    <name type="scientific">Zobellia barbeyronii</name>
    <dbReference type="NCBI Taxonomy" id="2748009"/>
    <lineage>
        <taxon>Bacteria</taxon>
        <taxon>Pseudomonadati</taxon>
        <taxon>Bacteroidota</taxon>
        <taxon>Flavobacteriia</taxon>
        <taxon>Flavobacteriales</taxon>
        <taxon>Flavobacteriaceae</taxon>
        <taxon>Zobellia</taxon>
    </lineage>
</organism>
<evidence type="ECO:0000313" key="2">
    <source>
        <dbReference type="EMBL" id="MBT2160338.1"/>
    </source>
</evidence>
<keyword evidence="3" id="KW-1185">Reference proteome</keyword>
<comment type="caution">
    <text evidence="2">The sequence shown here is derived from an EMBL/GenBank/DDBJ whole genome shotgun (WGS) entry which is preliminary data.</text>
</comment>
<dbReference type="PANTHER" id="PTHR43312">
    <property type="entry name" value="D-THREO-ALDOSE 1-DEHYDROGENASE"/>
    <property type="match status" value="1"/>
</dbReference>
<name>A0ABS5WA95_9FLAO</name>
<reference evidence="3" key="1">
    <citation type="submission" date="2023-07" db="EMBL/GenBank/DDBJ databases">
        <title>Zobellia barbeyronii sp. nov., a new marine flavobacterium, isolated from green and red algae.</title>
        <authorList>
            <person name="Nedashkovskaya O.I."/>
            <person name="Otstavnykh N."/>
            <person name="Zhukova N."/>
            <person name="Guzev K."/>
            <person name="Chausova V."/>
            <person name="Tekutyeva L."/>
            <person name="Mikhailov V."/>
            <person name="Isaeva M."/>
        </authorList>
    </citation>
    <scope>NUCLEOTIDE SEQUENCE [LARGE SCALE GENOMIC DNA]</scope>
    <source>
        <strain evidence="3">KMM 6746</strain>
    </source>
</reference>
<evidence type="ECO:0000259" key="1">
    <source>
        <dbReference type="Pfam" id="PF00248"/>
    </source>
</evidence>
<dbReference type="Proteomes" id="UP000740413">
    <property type="component" value="Unassembled WGS sequence"/>
</dbReference>
<dbReference type="SUPFAM" id="SSF51430">
    <property type="entry name" value="NAD(P)-linked oxidoreductase"/>
    <property type="match status" value="1"/>
</dbReference>
<dbReference type="InterPro" id="IPR036812">
    <property type="entry name" value="NAD(P)_OxRdtase_dom_sf"/>
</dbReference>
<dbReference type="CDD" id="cd19097">
    <property type="entry name" value="AKR_unchar"/>
    <property type="match status" value="1"/>
</dbReference>
<accession>A0ABS5WA95</accession>
<dbReference type="InterPro" id="IPR023210">
    <property type="entry name" value="NADP_OxRdtase_dom"/>
</dbReference>
<gene>
    <name evidence="2" type="ORF">HW347_03625</name>
</gene>
<dbReference type="Gene3D" id="3.20.20.100">
    <property type="entry name" value="NADP-dependent oxidoreductase domain"/>
    <property type="match status" value="1"/>
</dbReference>
<protein>
    <submittedName>
        <fullName evidence="2">Aldo/keto reductase</fullName>
    </submittedName>
</protein>
<sequence>MNSMKRVYSKLGLGTVQFGIDYGISNTKGKTDSAEIEKILDYAGKNSIAYIDTASAYGNAEKVLGSFDLTSFRVISKFMPPNQGSIKDELEKSLKNLGLGKVYAYLAHRPEELLKNPEQWFDLKELKKQSKVEKIGYSLNSLEELDSLLQKNMEPDLIQVPYNLFDRRFERHIVELKKNGCEIHVRSAFLQGLFFIEPKNLPVYFKSVKNLISDLQNEFGENLSGALLNFALEKEFIDVVVVGVENVNQLSQNLKNISFKQPVKTRIPVVAEKILVPSLWPKK</sequence>
<dbReference type="InterPro" id="IPR053135">
    <property type="entry name" value="AKR2_Oxidoreductase"/>
</dbReference>
<dbReference type="EMBL" id="JACATN010000001">
    <property type="protein sequence ID" value="MBT2160338.1"/>
    <property type="molecule type" value="Genomic_DNA"/>
</dbReference>
<proteinExistence type="predicted"/>
<dbReference type="Pfam" id="PF00248">
    <property type="entry name" value="Aldo_ket_red"/>
    <property type="match status" value="1"/>
</dbReference>
<dbReference type="PANTHER" id="PTHR43312:SF1">
    <property type="entry name" value="NADP-DEPENDENT OXIDOREDUCTASE DOMAIN-CONTAINING PROTEIN"/>
    <property type="match status" value="1"/>
</dbReference>
<feature type="domain" description="NADP-dependent oxidoreductase" evidence="1">
    <location>
        <begin position="10"/>
        <end position="259"/>
    </location>
</feature>